<evidence type="ECO:0000313" key="1">
    <source>
        <dbReference type="EMBL" id="TKB53305.1"/>
    </source>
</evidence>
<keyword evidence="2" id="KW-1185">Reference proteome</keyword>
<organism evidence="1 2">
    <name type="scientific">Ferrimonas aestuarii</name>
    <dbReference type="NCBI Taxonomy" id="2569539"/>
    <lineage>
        <taxon>Bacteria</taxon>
        <taxon>Pseudomonadati</taxon>
        <taxon>Pseudomonadota</taxon>
        <taxon>Gammaproteobacteria</taxon>
        <taxon>Alteromonadales</taxon>
        <taxon>Ferrimonadaceae</taxon>
        <taxon>Ferrimonas</taxon>
    </lineage>
</organism>
<comment type="caution">
    <text evidence="1">The sequence shown here is derived from an EMBL/GenBank/DDBJ whole genome shotgun (WGS) entry which is preliminary data.</text>
</comment>
<gene>
    <name evidence="1" type="ORF">FCL42_14645</name>
</gene>
<accession>A0A4U1BKX7</accession>
<sequence>MSATAKWIDLESLPDTQFQVTALSQRILMQVEMAMTRRGPQLALTFDGIDLLLRHGLVDWEGIKDKDGYPVRFVSGKVWHLLESYVHRKHWAELATKVYEHSMLTEADEKNY</sequence>
<dbReference type="RefSeq" id="WP_136864172.1">
    <property type="nucleotide sequence ID" value="NZ_SWCJ01000012.1"/>
</dbReference>
<proteinExistence type="predicted"/>
<reference evidence="1 2" key="1">
    <citation type="submission" date="2019-04" db="EMBL/GenBank/DDBJ databases">
        <authorList>
            <person name="Hwang J.C."/>
        </authorList>
    </citation>
    <scope>NUCLEOTIDE SEQUENCE [LARGE SCALE GENOMIC DNA]</scope>
    <source>
        <strain evidence="1 2">IMCC35002</strain>
    </source>
</reference>
<name>A0A4U1BKX7_9GAMM</name>
<dbReference type="AlphaFoldDB" id="A0A4U1BKX7"/>
<protein>
    <submittedName>
        <fullName evidence="1">Uncharacterized protein</fullName>
    </submittedName>
</protein>
<evidence type="ECO:0000313" key="2">
    <source>
        <dbReference type="Proteomes" id="UP000305675"/>
    </source>
</evidence>
<dbReference type="Proteomes" id="UP000305675">
    <property type="component" value="Unassembled WGS sequence"/>
</dbReference>
<dbReference type="EMBL" id="SWCJ01000012">
    <property type="protein sequence ID" value="TKB53305.1"/>
    <property type="molecule type" value="Genomic_DNA"/>
</dbReference>